<dbReference type="InterPro" id="IPR018201">
    <property type="entry name" value="Ketoacyl_synth_AS"/>
</dbReference>
<reference evidence="7" key="1">
    <citation type="journal article" date="2019" name="Int. J. Syst. Evol. Microbiol.">
        <title>The Global Catalogue of Microorganisms (GCM) 10K type strain sequencing project: providing services to taxonomists for standard genome sequencing and annotation.</title>
        <authorList>
            <consortium name="The Broad Institute Genomics Platform"/>
            <consortium name="The Broad Institute Genome Sequencing Center for Infectious Disease"/>
            <person name="Wu L."/>
            <person name="Ma J."/>
        </authorList>
    </citation>
    <scope>NUCLEOTIDE SEQUENCE [LARGE SCALE GENOMIC DNA]</scope>
    <source>
        <strain evidence="7">CGMCC 4.7248</strain>
    </source>
</reference>
<keyword evidence="3" id="KW-0012">Acyltransferase</keyword>
<sequence length="422" mass="44661">MTRRVAVSGIGVVAPGGIGSARFWDLLAGGRTATRRISLFDPVGLRSQIAAECDFDPAGHGLDAETVERCDRYVQFALVAADEAVRDAGLDPSAEDPWRMGAVLGTAVGGTTRLEHDYVLVSERGSRWDVDDRRAGPHLHRAFTPATLASAVAERFGAHGPVQTVSTGCTSGLDAVGYAYHAIAEGRADVCIAGASDSPISPITMACFDAIKATSPNNDDPAHASRPFDARRDGFVMGEGGAVLVLEELEHARARGADVYCEIGGYATFGNAHHMTGLTREGLEMARAIDTALEMARLNGADIDYVNAHGSGTQQNDRHETAAVKRSLGDHAYRTPMSSIKSMVGHSLGAIGSIEVVACVLALAHKVVPPTANYETPDPECDLDYVPRVARERELRSVLSVGSGFGGFQSAVVLTGPERRLR</sequence>
<evidence type="ECO:0000259" key="5">
    <source>
        <dbReference type="PROSITE" id="PS52004"/>
    </source>
</evidence>
<dbReference type="Proteomes" id="UP001596154">
    <property type="component" value="Unassembled WGS sequence"/>
</dbReference>
<organism evidence="6 7">
    <name type="scientific">Streptomyces bullii</name>
    <dbReference type="NCBI Taxonomy" id="349910"/>
    <lineage>
        <taxon>Bacteria</taxon>
        <taxon>Bacillati</taxon>
        <taxon>Actinomycetota</taxon>
        <taxon>Actinomycetes</taxon>
        <taxon>Kitasatosporales</taxon>
        <taxon>Streptomycetaceae</taxon>
        <taxon>Streptomyces</taxon>
    </lineage>
</organism>
<comment type="caution">
    <text evidence="6">The sequence shown here is derived from an EMBL/GenBank/DDBJ whole genome shotgun (WGS) entry which is preliminary data.</text>
</comment>
<dbReference type="NCBIfam" id="NF005589">
    <property type="entry name" value="PRK07314.1"/>
    <property type="match status" value="1"/>
</dbReference>
<dbReference type="InterPro" id="IPR020841">
    <property type="entry name" value="PKS_Beta-ketoAc_synthase_dom"/>
</dbReference>
<feature type="domain" description="Ketosynthase family 3 (KS3)" evidence="5">
    <location>
        <begin position="2"/>
        <end position="416"/>
    </location>
</feature>
<dbReference type="InterPro" id="IPR014030">
    <property type="entry name" value="Ketoacyl_synth_N"/>
</dbReference>
<accession>A0ABW0UN97</accession>
<dbReference type="RefSeq" id="WP_381019628.1">
    <property type="nucleotide sequence ID" value="NZ_JBHSNY010000003.1"/>
</dbReference>
<dbReference type="Pfam" id="PF00109">
    <property type="entry name" value="ketoacyl-synt"/>
    <property type="match status" value="1"/>
</dbReference>
<evidence type="ECO:0000256" key="2">
    <source>
        <dbReference type="ARBA" id="ARBA00022679"/>
    </source>
</evidence>
<comment type="similarity">
    <text evidence="1 4">Belongs to the thiolase-like superfamily. Beta-ketoacyl-ACP synthases family.</text>
</comment>
<dbReference type="PROSITE" id="PS00606">
    <property type="entry name" value="KS3_1"/>
    <property type="match status" value="1"/>
</dbReference>
<dbReference type="InterPro" id="IPR000794">
    <property type="entry name" value="Beta-ketoacyl_synthase"/>
</dbReference>
<evidence type="ECO:0000256" key="3">
    <source>
        <dbReference type="ARBA" id="ARBA00023315"/>
    </source>
</evidence>
<dbReference type="CDD" id="cd00834">
    <property type="entry name" value="KAS_I_II"/>
    <property type="match status" value="1"/>
</dbReference>
<dbReference type="PANTHER" id="PTHR11712:SF336">
    <property type="entry name" value="3-OXOACYL-[ACYL-CARRIER-PROTEIN] SYNTHASE, MITOCHONDRIAL"/>
    <property type="match status" value="1"/>
</dbReference>
<dbReference type="EMBL" id="JBHSNY010000003">
    <property type="protein sequence ID" value="MFC5634082.1"/>
    <property type="molecule type" value="Genomic_DNA"/>
</dbReference>
<protein>
    <submittedName>
        <fullName evidence="6">Beta-ketoacyl-[acyl-carrier-protein] synthase family protein</fullName>
    </submittedName>
</protein>
<gene>
    <name evidence="6" type="ORF">ACFPZJ_09865</name>
</gene>
<evidence type="ECO:0000313" key="6">
    <source>
        <dbReference type="EMBL" id="MFC5634082.1"/>
    </source>
</evidence>
<dbReference type="Pfam" id="PF02801">
    <property type="entry name" value="Ketoacyl-synt_C"/>
    <property type="match status" value="1"/>
</dbReference>
<dbReference type="SUPFAM" id="SSF53901">
    <property type="entry name" value="Thiolase-like"/>
    <property type="match status" value="2"/>
</dbReference>
<dbReference type="Gene3D" id="3.40.47.10">
    <property type="match status" value="2"/>
</dbReference>
<dbReference type="PROSITE" id="PS52004">
    <property type="entry name" value="KS3_2"/>
    <property type="match status" value="1"/>
</dbReference>
<dbReference type="InterPro" id="IPR016039">
    <property type="entry name" value="Thiolase-like"/>
</dbReference>
<keyword evidence="2 4" id="KW-0808">Transferase</keyword>
<evidence type="ECO:0000313" key="7">
    <source>
        <dbReference type="Proteomes" id="UP001596154"/>
    </source>
</evidence>
<dbReference type="PANTHER" id="PTHR11712">
    <property type="entry name" value="POLYKETIDE SYNTHASE-RELATED"/>
    <property type="match status" value="1"/>
</dbReference>
<proteinExistence type="inferred from homology"/>
<dbReference type="InterPro" id="IPR014031">
    <property type="entry name" value="Ketoacyl_synth_C"/>
</dbReference>
<dbReference type="SMART" id="SM00825">
    <property type="entry name" value="PKS_KS"/>
    <property type="match status" value="1"/>
</dbReference>
<name>A0ABW0UN97_9ACTN</name>
<evidence type="ECO:0000256" key="4">
    <source>
        <dbReference type="RuleBase" id="RU003694"/>
    </source>
</evidence>
<keyword evidence="7" id="KW-1185">Reference proteome</keyword>
<evidence type="ECO:0000256" key="1">
    <source>
        <dbReference type="ARBA" id="ARBA00008467"/>
    </source>
</evidence>